<dbReference type="EMBL" id="OBMM01000011">
    <property type="protein sequence ID" value="SOC30951.1"/>
    <property type="molecule type" value="Genomic_DNA"/>
</dbReference>
<organism evidence="1 2">
    <name type="scientific">Thalassospira xiamenensis</name>
    <dbReference type="NCBI Taxonomy" id="220697"/>
    <lineage>
        <taxon>Bacteria</taxon>
        <taxon>Pseudomonadati</taxon>
        <taxon>Pseudomonadota</taxon>
        <taxon>Alphaproteobacteria</taxon>
        <taxon>Rhodospirillales</taxon>
        <taxon>Thalassospiraceae</taxon>
        <taxon>Thalassospira</taxon>
    </lineage>
</organism>
<protein>
    <submittedName>
        <fullName evidence="1">Uncharacterized protein</fullName>
    </submittedName>
</protein>
<gene>
    <name evidence="1" type="ORF">SAMN05428964_11129</name>
</gene>
<evidence type="ECO:0000313" key="1">
    <source>
        <dbReference type="EMBL" id="SOC30951.1"/>
    </source>
</evidence>
<dbReference type="AlphaFoldDB" id="A0A285TZH1"/>
<reference evidence="1 2" key="1">
    <citation type="submission" date="2017-08" db="EMBL/GenBank/DDBJ databases">
        <authorList>
            <person name="de Groot N.N."/>
        </authorList>
    </citation>
    <scope>NUCLEOTIDE SEQUENCE [LARGE SCALE GENOMIC DNA]</scope>
    <source>
        <strain evidence="1 2">USBA 78</strain>
    </source>
</reference>
<name>A0A285TZH1_9PROT</name>
<proteinExistence type="predicted"/>
<evidence type="ECO:0000313" key="2">
    <source>
        <dbReference type="Proteomes" id="UP000219068"/>
    </source>
</evidence>
<accession>A0A285TZH1</accession>
<dbReference type="RefSeq" id="WP_097053750.1">
    <property type="nucleotide sequence ID" value="NZ_OBMM01000011.1"/>
</dbReference>
<dbReference type="Proteomes" id="UP000219068">
    <property type="component" value="Unassembled WGS sequence"/>
</dbReference>
<sequence>MLDKMESTPTKPGLFWAVLDNGEGGAEIHLLRVRFFEGAASFEDGILCEFVDGSEKSFELKNFVQEIVQPSKVSYAASRGATLFEQVKITWHGEAEPPLSAIKQKAKSVQSPNLRLR</sequence>